<protein>
    <recommendedName>
        <fullName evidence="4">Reverse transcriptase domain-containing protein</fullName>
    </recommendedName>
</protein>
<feature type="compositionally biased region" description="Basic and acidic residues" evidence="1">
    <location>
        <begin position="44"/>
        <end position="61"/>
    </location>
</feature>
<organism evidence="2 3">
    <name type="scientific">Tanacetum coccineum</name>
    <dbReference type="NCBI Taxonomy" id="301880"/>
    <lineage>
        <taxon>Eukaryota</taxon>
        <taxon>Viridiplantae</taxon>
        <taxon>Streptophyta</taxon>
        <taxon>Embryophyta</taxon>
        <taxon>Tracheophyta</taxon>
        <taxon>Spermatophyta</taxon>
        <taxon>Magnoliopsida</taxon>
        <taxon>eudicotyledons</taxon>
        <taxon>Gunneridae</taxon>
        <taxon>Pentapetalae</taxon>
        <taxon>asterids</taxon>
        <taxon>campanulids</taxon>
        <taxon>Asterales</taxon>
        <taxon>Asteraceae</taxon>
        <taxon>Asteroideae</taxon>
        <taxon>Anthemideae</taxon>
        <taxon>Anthemidinae</taxon>
        <taxon>Tanacetum</taxon>
    </lineage>
</organism>
<feature type="compositionally biased region" description="Polar residues" evidence="1">
    <location>
        <begin position="1"/>
        <end position="10"/>
    </location>
</feature>
<dbReference type="Proteomes" id="UP001151760">
    <property type="component" value="Unassembled WGS sequence"/>
</dbReference>
<feature type="region of interest" description="Disordered" evidence="1">
    <location>
        <begin position="240"/>
        <end position="274"/>
    </location>
</feature>
<dbReference type="EMBL" id="BQNB010010313">
    <property type="protein sequence ID" value="GJS75580.1"/>
    <property type="molecule type" value="Genomic_DNA"/>
</dbReference>
<evidence type="ECO:0000313" key="3">
    <source>
        <dbReference type="Proteomes" id="UP001151760"/>
    </source>
</evidence>
<proteinExistence type="predicted"/>
<keyword evidence="3" id="KW-1185">Reference proteome</keyword>
<name>A0ABQ4YF48_9ASTR</name>
<reference evidence="2" key="2">
    <citation type="submission" date="2022-01" db="EMBL/GenBank/DDBJ databases">
        <authorList>
            <person name="Yamashiro T."/>
            <person name="Shiraishi A."/>
            <person name="Satake H."/>
            <person name="Nakayama K."/>
        </authorList>
    </citation>
    <scope>NUCLEOTIDE SEQUENCE</scope>
</reference>
<evidence type="ECO:0000313" key="2">
    <source>
        <dbReference type="EMBL" id="GJS75580.1"/>
    </source>
</evidence>
<reference evidence="2" key="1">
    <citation type="journal article" date="2022" name="Int. J. Mol. Sci.">
        <title>Draft Genome of Tanacetum Coccineum: Genomic Comparison of Closely Related Tanacetum-Family Plants.</title>
        <authorList>
            <person name="Yamashiro T."/>
            <person name="Shiraishi A."/>
            <person name="Nakayama K."/>
            <person name="Satake H."/>
        </authorList>
    </citation>
    <scope>NUCLEOTIDE SEQUENCE</scope>
</reference>
<sequence length="391" mass="45331">MSQHSESRTPNVRGEHGRGRRSGRSRSISGSPEPANVFSRIRRGRSESHRNRLGDKGRKEGGVFGRMRGKGKNMSARLESCYQNSHSRETKFVPRKRHNVGTYSRRTEVFSKSEDSRGGNWKSRSKKKKSSIEKDDLSQPWAFLANFLQQKKCTKDPVEIHHVKQREGESTEEFVQRFKAKSRHVRGAPECMRISGFMHLITNPKLIKHLHDKISKSVDEMMRVTTSFLRGEVATSNQARKKALPAWKQQEPGRKQNFDKRGDFQNQQRSERRRDKFMLLTKSLREILALDKGKFKTSPPMTTPVEKRNNNKFCEFHGEVRHNTDECMHLKRQIEELIKAGKLSHVIKELKQGSEKDQPKAEKKEEAYGKDKAMAILMVQPWQRVASQRIT</sequence>
<feature type="region of interest" description="Disordered" evidence="1">
    <location>
        <begin position="1"/>
        <end position="76"/>
    </location>
</feature>
<feature type="region of interest" description="Disordered" evidence="1">
    <location>
        <begin position="103"/>
        <end position="133"/>
    </location>
</feature>
<accession>A0ABQ4YF48</accession>
<feature type="compositionally biased region" description="Basic and acidic residues" evidence="1">
    <location>
        <begin position="251"/>
        <end position="274"/>
    </location>
</feature>
<gene>
    <name evidence="2" type="ORF">Tco_0725461</name>
</gene>
<dbReference type="PANTHER" id="PTHR33223">
    <property type="entry name" value="CCHC-TYPE DOMAIN-CONTAINING PROTEIN"/>
    <property type="match status" value="1"/>
</dbReference>
<evidence type="ECO:0000256" key="1">
    <source>
        <dbReference type="SAM" id="MobiDB-lite"/>
    </source>
</evidence>
<dbReference type="PANTHER" id="PTHR33223:SF11">
    <property type="entry name" value="ELEMENT PROTEIN, PUTATIVE-RELATED"/>
    <property type="match status" value="1"/>
</dbReference>
<comment type="caution">
    <text evidence="2">The sequence shown here is derived from an EMBL/GenBank/DDBJ whole genome shotgun (WGS) entry which is preliminary data.</text>
</comment>
<feature type="compositionally biased region" description="Basic and acidic residues" evidence="1">
    <location>
        <begin position="105"/>
        <end position="117"/>
    </location>
</feature>
<evidence type="ECO:0008006" key="4">
    <source>
        <dbReference type="Google" id="ProtNLM"/>
    </source>
</evidence>